<evidence type="ECO:0000313" key="2">
    <source>
        <dbReference type="EMBL" id="MEE6187749.1"/>
    </source>
</evidence>
<dbReference type="InterPro" id="IPR036034">
    <property type="entry name" value="PDZ_sf"/>
</dbReference>
<dbReference type="InterPro" id="IPR029045">
    <property type="entry name" value="ClpP/crotonase-like_dom_sf"/>
</dbReference>
<sequence>MKNLLFVLTLITLFTACKKDTVSNTYQVYKTPPANSDRELIADSTFLYAREIYLWNDKLGEYNTFNPRKFLGADELKTAQNVMDAIKAREVSDLFSYATTIEDSEQGQTGNGEDWGFFVKAGYANANDIKWFITYVYAASDAGQKGVRRGWYIEKLNGVTLGYDNASVAKLNDLLFGSATTAEITFGRLGLPDTTFTVNKTTFQANSVLFARIYTHTSGKRIGYFVFNQFFNEVSRIELVNVFDFFQNQGIDELVVDLRNNLGGSTATQDLLANLIAPYSANGKTMYYYEFNSLLQEDRFILLRNKAKFPWVQLDRGYFSKEANKLPFRKVGSINLNRVFFIVSNNSASASELLINNLKPVMDVQLIGDSTRGKSVGFFPVNLLEKVALYPVSFRTVNSEGAAVPHTGFAPNKVSPDGVQYDWGDTYEPCLYNALSYIINGSYPTTLSSNATIGRSVVGDKLVELKQIEPRPKVPGLYIENKF</sequence>
<dbReference type="RefSeq" id="WP_330975156.1">
    <property type="nucleotide sequence ID" value="NZ_JAZGLY010000006.1"/>
</dbReference>
<dbReference type="PROSITE" id="PS51257">
    <property type="entry name" value="PROKAR_LIPOPROTEIN"/>
    <property type="match status" value="1"/>
</dbReference>
<accession>A0ABU7RIC3</accession>
<dbReference type="InterPro" id="IPR005151">
    <property type="entry name" value="Tail-specific_protease"/>
</dbReference>
<dbReference type="Proteomes" id="UP001357452">
    <property type="component" value="Unassembled WGS sequence"/>
</dbReference>
<comment type="caution">
    <text evidence="2">The sequence shown here is derived from an EMBL/GenBank/DDBJ whole genome shotgun (WGS) entry which is preliminary data.</text>
</comment>
<proteinExistence type="predicted"/>
<dbReference type="SUPFAM" id="SSF52096">
    <property type="entry name" value="ClpP/crotonase"/>
    <property type="match status" value="1"/>
</dbReference>
<dbReference type="Gene3D" id="3.90.226.10">
    <property type="entry name" value="2-enoyl-CoA Hydratase, Chain A, domain 1"/>
    <property type="match status" value="1"/>
</dbReference>
<dbReference type="Gene3D" id="2.30.42.10">
    <property type="match status" value="1"/>
</dbReference>
<protein>
    <submittedName>
        <fullName evidence="2">S41 family peptidase</fullName>
    </submittedName>
</protein>
<dbReference type="EMBL" id="JAZGLY010000006">
    <property type="protein sequence ID" value="MEE6187749.1"/>
    <property type="molecule type" value="Genomic_DNA"/>
</dbReference>
<dbReference type="CDD" id="cd07561">
    <property type="entry name" value="Peptidase_S41_CPP_like"/>
    <property type="match status" value="1"/>
</dbReference>
<evidence type="ECO:0000313" key="3">
    <source>
        <dbReference type="Proteomes" id="UP001357452"/>
    </source>
</evidence>
<gene>
    <name evidence="2" type="ORF">V2H41_10750</name>
</gene>
<dbReference type="Pfam" id="PF03572">
    <property type="entry name" value="Peptidase_S41"/>
    <property type="match status" value="1"/>
</dbReference>
<dbReference type="Gene3D" id="3.30.750.170">
    <property type="match status" value="1"/>
</dbReference>
<organism evidence="2 3">
    <name type="scientific">Niabella digestorum</name>
    <dbReference type="NCBI Taxonomy" id="3117701"/>
    <lineage>
        <taxon>Bacteria</taxon>
        <taxon>Pseudomonadati</taxon>
        <taxon>Bacteroidota</taxon>
        <taxon>Chitinophagia</taxon>
        <taxon>Chitinophagales</taxon>
        <taxon>Chitinophagaceae</taxon>
        <taxon>Niabella</taxon>
    </lineage>
</organism>
<reference evidence="2 3" key="1">
    <citation type="submission" date="2024-01" db="EMBL/GenBank/DDBJ databases">
        <title>Niabella digestum sp. nov., isolated from waste digestion system.</title>
        <authorList>
            <person name="Zhang L."/>
        </authorList>
    </citation>
    <scope>NUCLEOTIDE SEQUENCE [LARGE SCALE GENOMIC DNA]</scope>
    <source>
        <strain evidence="2 3">A18</strain>
    </source>
</reference>
<feature type="domain" description="Tail specific protease" evidence="1">
    <location>
        <begin position="221"/>
        <end position="412"/>
    </location>
</feature>
<dbReference type="PANTHER" id="PTHR32060">
    <property type="entry name" value="TAIL-SPECIFIC PROTEASE"/>
    <property type="match status" value="1"/>
</dbReference>
<dbReference type="PANTHER" id="PTHR32060:SF30">
    <property type="entry name" value="CARBOXY-TERMINAL PROCESSING PROTEASE CTPA"/>
    <property type="match status" value="1"/>
</dbReference>
<evidence type="ECO:0000259" key="1">
    <source>
        <dbReference type="Pfam" id="PF03572"/>
    </source>
</evidence>
<name>A0ABU7RIC3_9BACT</name>
<keyword evidence="3" id="KW-1185">Reference proteome</keyword>